<reference evidence="3" key="1">
    <citation type="submission" date="2023-03" db="EMBL/GenBank/DDBJ databases">
        <authorList>
            <person name="Steffen K."/>
            <person name="Cardenas P."/>
        </authorList>
    </citation>
    <scope>NUCLEOTIDE SEQUENCE</scope>
</reference>
<dbReference type="Proteomes" id="UP001174909">
    <property type="component" value="Unassembled WGS sequence"/>
</dbReference>
<sequence length="355" mass="38793">MSQGISEAEGKLCVTVNVTTEEARVHCTTTGAQPVPQVTLTLASGDSESLDIPRPEGGGLVQMCSTTQNNREAYTSVVVQTINSGGVAEGLRLEPVVNEIQDLQEIAPCEPPPPEVMTDVVEKSTLSNAEIAAIIIVVLVLFILLVLTIGGIVLWKRQTISSAYKNWVHPLTEEEGIDLMIEERPVATPTDKPTIMMLMNNLVPGKGSTTTTMTAVTAAKKKKLTREESQQPDMAVMSPKAAEAEVILLPACYTTRYPPFSSLTGPQMQPLKTSDGAEPEPPLSGKEPVAALKMPDPEEPNTLRLHLKPAMLAKVVHMWRSKLNRGDEMLLYWKEDEEDVDDDEPYYQESDEEDS</sequence>
<proteinExistence type="predicted"/>
<protein>
    <submittedName>
        <fullName evidence="3">Uncharacterized protein</fullName>
    </submittedName>
</protein>
<name>A0AA35XBA5_GEOBA</name>
<evidence type="ECO:0000256" key="1">
    <source>
        <dbReference type="SAM" id="MobiDB-lite"/>
    </source>
</evidence>
<feature type="transmembrane region" description="Helical" evidence="2">
    <location>
        <begin position="131"/>
        <end position="155"/>
    </location>
</feature>
<evidence type="ECO:0000256" key="2">
    <source>
        <dbReference type="SAM" id="Phobius"/>
    </source>
</evidence>
<organism evidence="3 4">
    <name type="scientific">Geodia barretti</name>
    <name type="common">Barrett's horny sponge</name>
    <dbReference type="NCBI Taxonomy" id="519541"/>
    <lineage>
        <taxon>Eukaryota</taxon>
        <taxon>Metazoa</taxon>
        <taxon>Porifera</taxon>
        <taxon>Demospongiae</taxon>
        <taxon>Heteroscleromorpha</taxon>
        <taxon>Tetractinellida</taxon>
        <taxon>Astrophorina</taxon>
        <taxon>Geodiidae</taxon>
        <taxon>Geodia</taxon>
    </lineage>
</organism>
<keyword evidence="2" id="KW-0812">Transmembrane</keyword>
<feature type="region of interest" description="Disordered" evidence="1">
    <location>
        <begin position="334"/>
        <end position="355"/>
    </location>
</feature>
<keyword evidence="2" id="KW-0472">Membrane</keyword>
<evidence type="ECO:0000313" key="3">
    <source>
        <dbReference type="EMBL" id="CAI8046166.1"/>
    </source>
</evidence>
<keyword evidence="4" id="KW-1185">Reference proteome</keyword>
<comment type="caution">
    <text evidence="3">The sequence shown here is derived from an EMBL/GenBank/DDBJ whole genome shotgun (WGS) entry which is preliminary data.</text>
</comment>
<feature type="compositionally biased region" description="Acidic residues" evidence="1">
    <location>
        <begin position="335"/>
        <end position="355"/>
    </location>
</feature>
<feature type="region of interest" description="Disordered" evidence="1">
    <location>
        <begin position="264"/>
        <end position="297"/>
    </location>
</feature>
<dbReference type="EMBL" id="CASHTH010003539">
    <property type="protein sequence ID" value="CAI8046166.1"/>
    <property type="molecule type" value="Genomic_DNA"/>
</dbReference>
<dbReference type="AlphaFoldDB" id="A0AA35XBA5"/>
<accession>A0AA35XBA5</accession>
<evidence type="ECO:0000313" key="4">
    <source>
        <dbReference type="Proteomes" id="UP001174909"/>
    </source>
</evidence>
<gene>
    <name evidence="3" type="ORF">GBAR_LOCUS25515</name>
</gene>
<keyword evidence="2" id="KW-1133">Transmembrane helix</keyword>